<comment type="caution">
    <text evidence="3">The sequence shown here is derived from an EMBL/GenBank/DDBJ whole genome shotgun (WGS) entry which is preliminary data.</text>
</comment>
<dbReference type="Gene3D" id="1.10.260.40">
    <property type="entry name" value="lambda repressor-like DNA-binding domains"/>
    <property type="match status" value="1"/>
</dbReference>
<dbReference type="SUPFAM" id="SSF47413">
    <property type="entry name" value="lambda repressor-like DNA-binding domains"/>
    <property type="match status" value="1"/>
</dbReference>
<gene>
    <name evidence="3" type="ORF">NO2_1352</name>
</gene>
<evidence type="ECO:0000313" key="4">
    <source>
        <dbReference type="Proteomes" id="UP000275925"/>
    </source>
</evidence>
<protein>
    <submittedName>
        <fullName evidence="3">Helix-turn-helix XRE-family transcriptional regulators</fullName>
    </submittedName>
</protein>
<dbReference type="PANTHER" id="PTHR46797">
    <property type="entry name" value="HTH-TYPE TRANSCRIPTIONAL REGULATOR"/>
    <property type="match status" value="1"/>
</dbReference>
<dbReference type="GO" id="GO:0003700">
    <property type="term" value="F:DNA-binding transcription factor activity"/>
    <property type="evidence" value="ECO:0007669"/>
    <property type="project" value="TreeGrafter"/>
</dbReference>
<evidence type="ECO:0000259" key="2">
    <source>
        <dbReference type="PROSITE" id="PS50943"/>
    </source>
</evidence>
<evidence type="ECO:0000313" key="3">
    <source>
        <dbReference type="EMBL" id="GBR76865.1"/>
    </source>
</evidence>
<dbReference type="GO" id="GO:0005829">
    <property type="term" value="C:cytosol"/>
    <property type="evidence" value="ECO:0007669"/>
    <property type="project" value="TreeGrafter"/>
</dbReference>
<dbReference type="CDD" id="cd00093">
    <property type="entry name" value="HTH_XRE"/>
    <property type="match status" value="1"/>
</dbReference>
<keyword evidence="4" id="KW-1185">Reference proteome</keyword>
<reference evidence="3 4" key="1">
    <citation type="journal article" date="2019" name="ISME J.">
        <title>Genome analyses of uncultured TG2/ZB3 bacteria in 'Margulisbacteria' specifically attached to ectosymbiotic spirochetes of protists in the termite gut.</title>
        <authorList>
            <person name="Utami Y.D."/>
            <person name="Kuwahara H."/>
            <person name="Igai K."/>
            <person name="Murakami T."/>
            <person name="Sugaya K."/>
            <person name="Morikawa T."/>
            <person name="Nagura Y."/>
            <person name="Yuki M."/>
            <person name="Deevong P."/>
            <person name="Inoue T."/>
            <person name="Kihara K."/>
            <person name="Lo N."/>
            <person name="Yamada A."/>
            <person name="Ohkuma M."/>
            <person name="Hongoh Y."/>
        </authorList>
    </citation>
    <scope>NUCLEOTIDE SEQUENCE [LARGE SCALE GENOMIC DNA]</scope>
    <source>
        <strain evidence="3">NkOx7-02</strain>
    </source>
</reference>
<dbReference type="SMART" id="SM00530">
    <property type="entry name" value="HTH_XRE"/>
    <property type="match status" value="1"/>
</dbReference>
<name>A0A388TJ46_9BACT</name>
<dbReference type="EMBL" id="BGZO01000058">
    <property type="protein sequence ID" value="GBR76865.1"/>
    <property type="molecule type" value="Genomic_DNA"/>
</dbReference>
<sequence>MNLRQIFIINLRRIRKDAGLSQMKLAELCNTAVNYIGRIEVGLNFPSVEMIEKIAKALKIKPYQLFLDEQLVNGRLKPLPWKPVLPEFIKKEVLAKLNSAVQTVRKY</sequence>
<dbReference type="PROSITE" id="PS50943">
    <property type="entry name" value="HTH_CROC1"/>
    <property type="match status" value="1"/>
</dbReference>
<organism evidence="3 4">
    <name type="scientific">Candidatus Termititenax persephonae</name>
    <dbReference type="NCBI Taxonomy" id="2218525"/>
    <lineage>
        <taxon>Bacteria</taxon>
        <taxon>Bacillati</taxon>
        <taxon>Candidatus Margulisiibacteriota</taxon>
        <taxon>Candidatus Termititenacia</taxon>
        <taxon>Candidatus Termititenacales</taxon>
        <taxon>Candidatus Termititenacaceae</taxon>
        <taxon>Candidatus Termititenax</taxon>
    </lineage>
</organism>
<feature type="domain" description="HTH cro/C1-type" evidence="2">
    <location>
        <begin position="11"/>
        <end position="65"/>
    </location>
</feature>
<evidence type="ECO:0000256" key="1">
    <source>
        <dbReference type="ARBA" id="ARBA00023125"/>
    </source>
</evidence>
<dbReference type="GO" id="GO:0003677">
    <property type="term" value="F:DNA binding"/>
    <property type="evidence" value="ECO:0007669"/>
    <property type="project" value="UniProtKB-KW"/>
</dbReference>
<dbReference type="InterPro" id="IPR010982">
    <property type="entry name" value="Lambda_DNA-bd_dom_sf"/>
</dbReference>
<dbReference type="Pfam" id="PF01381">
    <property type="entry name" value="HTH_3"/>
    <property type="match status" value="1"/>
</dbReference>
<dbReference type="Proteomes" id="UP000275925">
    <property type="component" value="Unassembled WGS sequence"/>
</dbReference>
<keyword evidence="1" id="KW-0238">DNA-binding</keyword>
<dbReference type="AlphaFoldDB" id="A0A388TJ46"/>
<accession>A0A388TJ46</accession>
<proteinExistence type="predicted"/>
<dbReference type="InterPro" id="IPR050807">
    <property type="entry name" value="TransReg_Diox_bact_type"/>
</dbReference>
<dbReference type="InterPro" id="IPR001387">
    <property type="entry name" value="Cro/C1-type_HTH"/>
</dbReference>
<dbReference type="PANTHER" id="PTHR46797:SF1">
    <property type="entry name" value="METHYLPHOSPHONATE SYNTHASE"/>
    <property type="match status" value="1"/>
</dbReference>